<evidence type="ECO:0000256" key="5">
    <source>
        <dbReference type="ARBA" id="ARBA00022692"/>
    </source>
</evidence>
<dbReference type="CDD" id="cd06261">
    <property type="entry name" value="TM_PBP2"/>
    <property type="match status" value="1"/>
</dbReference>
<keyword evidence="4" id="KW-1003">Cell membrane</keyword>
<evidence type="ECO:0000259" key="9">
    <source>
        <dbReference type="PROSITE" id="PS50928"/>
    </source>
</evidence>
<dbReference type="InterPro" id="IPR000515">
    <property type="entry name" value="MetI-like"/>
</dbReference>
<evidence type="ECO:0000313" key="10">
    <source>
        <dbReference type="EMBL" id="RJF96977.1"/>
    </source>
</evidence>
<gene>
    <name evidence="10" type="ORF">D3870_21730</name>
</gene>
<name>A0A418WWE6_9BURK</name>
<dbReference type="OrthoDB" id="6534575at2"/>
<accession>A0A418WWE6</accession>
<sequence>MNYNWNWRIFWEASPDGMGTYMDTLWSGLMWTLATALSAWIMALVLGAIVGTIRTMPNRTAARVADGYIELFRNIPLLVQMFLWYFVMPELVPEALGNWLKSRPDAAFVTAVICLGFFTSSRVAVQVSAGINALPRGQKMAGTALGLTLPQTYRHVLLPMAFRIVIPPLTSEFLNIIKNSAVALTIGLMELTARARSMQEFSFQVFEAFTAATLIYIVVNVIVVNLMRFIEKRVAVPGFITTGTAGAGGH</sequence>
<dbReference type="Proteomes" id="UP000285190">
    <property type="component" value="Unassembled WGS sequence"/>
</dbReference>
<dbReference type="PANTHER" id="PTHR30614">
    <property type="entry name" value="MEMBRANE COMPONENT OF AMINO ACID ABC TRANSPORTER"/>
    <property type="match status" value="1"/>
</dbReference>
<comment type="similarity">
    <text evidence="2">Belongs to the binding-protein-dependent transport system permease family. HisMQ subfamily.</text>
</comment>
<dbReference type="InterPro" id="IPR010065">
    <property type="entry name" value="AA_ABC_transptr_permease_3TM"/>
</dbReference>
<protein>
    <submittedName>
        <fullName evidence="10">Amino acid ABC transporter permease</fullName>
    </submittedName>
</protein>
<dbReference type="GO" id="GO:0022857">
    <property type="term" value="F:transmembrane transporter activity"/>
    <property type="evidence" value="ECO:0007669"/>
    <property type="project" value="InterPro"/>
</dbReference>
<feature type="domain" description="ABC transmembrane type-1" evidence="9">
    <location>
        <begin position="29"/>
        <end position="227"/>
    </location>
</feature>
<proteinExistence type="inferred from homology"/>
<feature type="transmembrane region" description="Helical" evidence="8">
    <location>
        <begin position="28"/>
        <end position="50"/>
    </location>
</feature>
<feature type="transmembrane region" description="Helical" evidence="8">
    <location>
        <begin position="205"/>
        <end position="227"/>
    </location>
</feature>
<dbReference type="AlphaFoldDB" id="A0A418WWE6"/>
<dbReference type="GO" id="GO:0043190">
    <property type="term" value="C:ATP-binding cassette (ABC) transporter complex"/>
    <property type="evidence" value="ECO:0007669"/>
    <property type="project" value="InterPro"/>
</dbReference>
<evidence type="ECO:0000256" key="4">
    <source>
        <dbReference type="ARBA" id="ARBA00022475"/>
    </source>
</evidence>
<dbReference type="PANTHER" id="PTHR30614:SF42">
    <property type="entry name" value="GLUTAMATE_ASPARTATE IMPORT PERMEASE PROTEIN GLTJ"/>
    <property type="match status" value="1"/>
</dbReference>
<evidence type="ECO:0000256" key="3">
    <source>
        <dbReference type="ARBA" id="ARBA00022448"/>
    </source>
</evidence>
<comment type="subcellular location">
    <subcellularLocation>
        <location evidence="1">Cell inner membrane</location>
        <topology evidence="1">Multi-pass membrane protein</topology>
    </subcellularLocation>
    <subcellularLocation>
        <location evidence="8">Cell membrane</location>
        <topology evidence="8">Multi-pass membrane protein</topology>
    </subcellularLocation>
</comment>
<dbReference type="PROSITE" id="PS50928">
    <property type="entry name" value="ABC_TM1"/>
    <property type="match status" value="1"/>
</dbReference>
<dbReference type="EMBL" id="QYUN01000003">
    <property type="protein sequence ID" value="RJF96977.1"/>
    <property type="molecule type" value="Genomic_DNA"/>
</dbReference>
<organism evidence="10 11">
    <name type="scientific">Noviherbaspirillum cavernae</name>
    <dbReference type="NCBI Taxonomy" id="2320862"/>
    <lineage>
        <taxon>Bacteria</taxon>
        <taxon>Pseudomonadati</taxon>
        <taxon>Pseudomonadota</taxon>
        <taxon>Betaproteobacteria</taxon>
        <taxon>Burkholderiales</taxon>
        <taxon>Oxalobacteraceae</taxon>
        <taxon>Noviherbaspirillum</taxon>
    </lineage>
</organism>
<keyword evidence="6 8" id="KW-1133">Transmembrane helix</keyword>
<evidence type="ECO:0000256" key="6">
    <source>
        <dbReference type="ARBA" id="ARBA00022989"/>
    </source>
</evidence>
<keyword evidence="3 8" id="KW-0813">Transport</keyword>
<feature type="transmembrane region" description="Helical" evidence="8">
    <location>
        <begin position="71"/>
        <end position="87"/>
    </location>
</feature>
<dbReference type="SUPFAM" id="SSF161098">
    <property type="entry name" value="MetI-like"/>
    <property type="match status" value="1"/>
</dbReference>
<dbReference type="NCBIfam" id="TIGR01726">
    <property type="entry name" value="HEQRo_perm_3TM"/>
    <property type="match status" value="1"/>
</dbReference>
<keyword evidence="11" id="KW-1185">Reference proteome</keyword>
<feature type="transmembrane region" description="Helical" evidence="8">
    <location>
        <begin position="107"/>
        <end position="131"/>
    </location>
</feature>
<keyword evidence="7 8" id="KW-0472">Membrane</keyword>
<evidence type="ECO:0000256" key="8">
    <source>
        <dbReference type="RuleBase" id="RU363032"/>
    </source>
</evidence>
<evidence type="ECO:0000256" key="7">
    <source>
        <dbReference type="ARBA" id="ARBA00023136"/>
    </source>
</evidence>
<evidence type="ECO:0000256" key="2">
    <source>
        <dbReference type="ARBA" id="ARBA00010072"/>
    </source>
</evidence>
<dbReference type="GO" id="GO:0006865">
    <property type="term" value="P:amino acid transport"/>
    <property type="evidence" value="ECO:0007669"/>
    <property type="project" value="TreeGrafter"/>
</dbReference>
<dbReference type="Gene3D" id="1.10.3720.10">
    <property type="entry name" value="MetI-like"/>
    <property type="match status" value="1"/>
</dbReference>
<evidence type="ECO:0000313" key="11">
    <source>
        <dbReference type="Proteomes" id="UP000285190"/>
    </source>
</evidence>
<dbReference type="InterPro" id="IPR035906">
    <property type="entry name" value="MetI-like_sf"/>
</dbReference>
<evidence type="ECO:0000256" key="1">
    <source>
        <dbReference type="ARBA" id="ARBA00004429"/>
    </source>
</evidence>
<dbReference type="Pfam" id="PF00528">
    <property type="entry name" value="BPD_transp_1"/>
    <property type="match status" value="1"/>
</dbReference>
<dbReference type="InterPro" id="IPR043429">
    <property type="entry name" value="ArtM/GltK/GlnP/TcyL/YhdX-like"/>
</dbReference>
<reference evidence="10 11" key="1">
    <citation type="submission" date="2018-09" db="EMBL/GenBank/DDBJ databases">
        <authorList>
            <person name="Zhu H."/>
        </authorList>
    </citation>
    <scope>NUCLEOTIDE SEQUENCE [LARGE SCALE GENOMIC DNA]</scope>
    <source>
        <strain evidence="10 11">K2R10-39</strain>
    </source>
</reference>
<dbReference type="RefSeq" id="WP_119743114.1">
    <property type="nucleotide sequence ID" value="NZ_QYUN01000003.1"/>
</dbReference>
<keyword evidence="5 8" id="KW-0812">Transmembrane</keyword>
<comment type="caution">
    <text evidence="10">The sequence shown here is derived from an EMBL/GenBank/DDBJ whole genome shotgun (WGS) entry which is preliminary data.</text>
</comment>